<organism evidence="1 2">
    <name type="scientific">Pseudomonas syringae</name>
    <dbReference type="NCBI Taxonomy" id="317"/>
    <lineage>
        <taxon>Bacteria</taxon>
        <taxon>Pseudomonadati</taxon>
        <taxon>Pseudomonadota</taxon>
        <taxon>Gammaproteobacteria</taxon>
        <taxon>Pseudomonadales</taxon>
        <taxon>Pseudomonadaceae</taxon>
        <taxon>Pseudomonas</taxon>
    </lineage>
</organism>
<dbReference type="PATRIC" id="fig|317.174.peg.609"/>
<dbReference type="EMBL" id="JPQT01000041">
    <property type="protein sequence ID" value="KFE55007.1"/>
    <property type="molecule type" value="Genomic_DNA"/>
</dbReference>
<reference evidence="1 2" key="1">
    <citation type="submission" date="2014-07" db="EMBL/GenBank/DDBJ databases">
        <title>Draft Genome Sequences of Environmental Pseudomonas syringae strains.</title>
        <authorList>
            <person name="Baltrus D.A."/>
            <person name="Berge O."/>
            <person name="Morris C."/>
        </authorList>
    </citation>
    <scope>NUCLEOTIDE SEQUENCE [LARGE SCALE GENOMIC DNA]</scope>
    <source>
        <strain evidence="1 2">CEB003</strain>
    </source>
</reference>
<name>A0A085VHU4_PSESX</name>
<evidence type="ECO:0000313" key="2">
    <source>
        <dbReference type="Proteomes" id="UP000028643"/>
    </source>
</evidence>
<comment type="caution">
    <text evidence="1">The sequence shown here is derived from an EMBL/GenBank/DDBJ whole genome shotgun (WGS) entry which is preliminary data.</text>
</comment>
<sequence length="73" mass="8287">MSNVYIENLTLNIQLVTQDNEVVQTIATPVEPTPTPEELEQQSIRKAVRRMKLIDVLLKNGYSPDFIAGLQFN</sequence>
<accession>A0A085VHU4</accession>
<proteinExistence type="predicted"/>
<gene>
    <name evidence="1" type="ORF">IV02_03015</name>
</gene>
<dbReference type="Proteomes" id="UP000028643">
    <property type="component" value="Unassembled WGS sequence"/>
</dbReference>
<dbReference type="AlphaFoldDB" id="A0A085VHU4"/>
<dbReference type="RefSeq" id="WP_047572152.1">
    <property type="nucleotide sequence ID" value="NZ_JPQT01000041.1"/>
</dbReference>
<protein>
    <submittedName>
        <fullName evidence="1">Uncharacterized protein</fullName>
    </submittedName>
</protein>
<evidence type="ECO:0000313" key="1">
    <source>
        <dbReference type="EMBL" id="KFE55007.1"/>
    </source>
</evidence>